<dbReference type="RefSeq" id="WP_160962256.1">
    <property type="nucleotide sequence ID" value="NZ_CP115873.1"/>
</dbReference>
<evidence type="ECO:0000256" key="1">
    <source>
        <dbReference type="ARBA" id="ARBA00007689"/>
    </source>
</evidence>
<dbReference type="PANTHER" id="PTHR37828">
    <property type="entry name" value="GSR2449 PROTEIN"/>
    <property type="match status" value="1"/>
</dbReference>
<dbReference type="EMBL" id="JAQMHB010000001">
    <property type="protein sequence ID" value="MDS9991604.1"/>
    <property type="molecule type" value="Genomic_DNA"/>
</dbReference>
<accession>A0ABU2I0D0</accession>
<sequence length="86" mass="9216">MTTLYLVLAMRRPDFDAAAVQPHLAFLDALRAQGRLQLTGGFADGSGGAYLLCNVASLAEAQAIVATDPLVTMQVSDLTVHEWNVR</sequence>
<keyword evidence="4" id="KW-1185">Reference proteome</keyword>
<dbReference type="PANTHER" id="PTHR37828:SF1">
    <property type="entry name" value="YCII-RELATED DOMAIN-CONTAINING PROTEIN"/>
    <property type="match status" value="1"/>
</dbReference>
<name>A0ABU2I0D0_9XANT</name>
<feature type="domain" description="YCII-related" evidence="2">
    <location>
        <begin position="4"/>
        <end position="84"/>
    </location>
</feature>
<dbReference type="InterPro" id="IPR005545">
    <property type="entry name" value="YCII"/>
</dbReference>
<organism evidence="3 4">
    <name type="scientific">Xanthomonas hawaiiensis</name>
    <dbReference type="NCBI Taxonomy" id="3003247"/>
    <lineage>
        <taxon>Bacteria</taxon>
        <taxon>Pseudomonadati</taxon>
        <taxon>Pseudomonadota</taxon>
        <taxon>Gammaproteobacteria</taxon>
        <taxon>Lysobacterales</taxon>
        <taxon>Lysobacteraceae</taxon>
        <taxon>Xanthomonas</taxon>
    </lineage>
</organism>
<dbReference type="Gene3D" id="3.30.70.1060">
    <property type="entry name" value="Dimeric alpha+beta barrel"/>
    <property type="match status" value="1"/>
</dbReference>
<reference evidence="3 4" key="1">
    <citation type="submission" date="2023-01" db="EMBL/GenBank/DDBJ databases">
        <title>Xanthomonas hawaiianensis sp. nov. isolated from Araceae family in Hawaii.</title>
        <authorList>
            <person name="Chunag S.-C."/>
            <person name="Dobhal S."/>
            <person name="Alvarez A."/>
            <person name="Arif M."/>
        </authorList>
    </citation>
    <scope>NUCLEOTIDE SEQUENCE [LARGE SCALE GENOMIC DNA]</scope>
    <source>
        <strain evidence="3 4">A2111</strain>
    </source>
</reference>
<comment type="caution">
    <text evidence="3">The sequence shown here is derived from an EMBL/GenBank/DDBJ whole genome shotgun (WGS) entry which is preliminary data.</text>
</comment>
<comment type="similarity">
    <text evidence="1">Belongs to the YciI family.</text>
</comment>
<dbReference type="Proteomes" id="UP001260534">
    <property type="component" value="Unassembled WGS sequence"/>
</dbReference>
<protein>
    <submittedName>
        <fullName evidence="3">YciI family protein</fullName>
    </submittedName>
</protein>
<proteinExistence type="inferred from homology"/>
<evidence type="ECO:0000313" key="4">
    <source>
        <dbReference type="Proteomes" id="UP001260534"/>
    </source>
</evidence>
<gene>
    <name evidence="3" type="ORF">PNQ69_02385</name>
</gene>
<dbReference type="InterPro" id="IPR011008">
    <property type="entry name" value="Dimeric_a/b-barrel"/>
</dbReference>
<evidence type="ECO:0000313" key="3">
    <source>
        <dbReference type="EMBL" id="MDS9991604.1"/>
    </source>
</evidence>
<dbReference type="Pfam" id="PF03795">
    <property type="entry name" value="YCII"/>
    <property type="match status" value="1"/>
</dbReference>
<evidence type="ECO:0000259" key="2">
    <source>
        <dbReference type="Pfam" id="PF03795"/>
    </source>
</evidence>
<dbReference type="SUPFAM" id="SSF54909">
    <property type="entry name" value="Dimeric alpha+beta barrel"/>
    <property type="match status" value="1"/>
</dbReference>